<reference evidence="3 4" key="1">
    <citation type="submission" date="2014-06" db="EMBL/GenBank/DDBJ databases">
        <title>Draft genome sequence of Idiomarina sp. MCCC 1A10513.</title>
        <authorList>
            <person name="Du J."/>
            <person name="Lai Q."/>
            <person name="Shao Z."/>
        </authorList>
    </citation>
    <scope>NUCLEOTIDE SEQUENCE [LARGE SCALE GENOMIC DNA]</scope>
    <source>
        <strain evidence="3 4">MCCC 1A10513</strain>
    </source>
</reference>
<dbReference type="EMBL" id="JPIN01000011">
    <property type="protein sequence ID" value="KFZ28207.1"/>
    <property type="molecule type" value="Genomic_DNA"/>
</dbReference>
<keyword evidence="4" id="KW-1185">Reference proteome</keyword>
<evidence type="ECO:0000256" key="2">
    <source>
        <dbReference type="SAM" id="Phobius"/>
    </source>
</evidence>
<gene>
    <name evidence="3" type="ORF">IDAT_10240</name>
</gene>
<proteinExistence type="predicted"/>
<feature type="transmembrane region" description="Helical" evidence="2">
    <location>
        <begin position="83"/>
        <end position="101"/>
    </location>
</feature>
<sequence>MNNTYITTTLWIRLQKFVMLPAGLLLSLFLIFYWGELRPFESSLLWLLSGALVLIGAGGLLVEHEDDLDKRLFVTIDFVRQTLVVLIIVTVVLALLVFWLSDVKSGDLLNISSNPSVKTRISKVLASSSEVIAATIGAAITFGGALVAITLATQGLRASKEQHSARLQTFIEKLVDTAKENIIGLEQVLMDLKADTANFWDEVDKLAEAEQKQKFGSVKNYDEFVSIGYRVAAEQEFTFKFFHQSLISTLNNLSTRLHRISNDPVLSSAWGKTFYRNLALEFDDEKKIDTAFILEKSFFTAFNLQESNNDYKEYDSKARFTTALVRLAATFRARVNLFTTLSNVNDDGSLTKANRKKTAIESYTREIFRIINSLDKPEDYAEFPRALILGYYLSPAQESREAIENIGITNVLKQARQKHSPNSNDQHLNVGLFLLEHLLKNFPLVSDFKEALENEFQKVGKGLEKARIDELSANNAGQLAVLGSAIKDLAAEVSRVSEHFISIISKTHDFQTNLFSETKYENLDVEEQKLFCILDFDDSRYSSRYSEVEPTGIKKPQGGGNESLMNTRE</sequence>
<keyword evidence="2" id="KW-0472">Membrane</keyword>
<evidence type="ECO:0000313" key="3">
    <source>
        <dbReference type="EMBL" id="KFZ28207.1"/>
    </source>
</evidence>
<feature type="transmembrane region" description="Helical" evidence="2">
    <location>
        <begin position="17"/>
        <end position="37"/>
    </location>
</feature>
<feature type="transmembrane region" description="Helical" evidence="2">
    <location>
        <begin position="43"/>
        <end position="62"/>
    </location>
</feature>
<feature type="transmembrane region" description="Helical" evidence="2">
    <location>
        <begin position="131"/>
        <end position="152"/>
    </location>
</feature>
<dbReference type="AlphaFoldDB" id="A0A094IM08"/>
<feature type="region of interest" description="Disordered" evidence="1">
    <location>
        <begin position="547"/>
        <end position="569"/>
    </location>
</feature>
<evidence type="ECO:0000256" key="1">
    <source>
        <dbReference type="SAM" id="MobiDB-lite"/>
    </source>
</evidence>
<protein>
    <submittedName>
        <fullName evidence="3">Uncharacterized protein</fullName>
    </submittedName>
</protein>
<evidence type="ECO:0000313" key="4">
    <source>
        <dbReference type="Proteomes" id="UP000053718"/>
    </source>
</evidence>
<dbReference type="RefSeq" id="WP_034733342.1">
    <property type="nucleotide sequence ID" value="NZ_JPIN01000011.1"/>
</dbReference>
<organism evidence="3 4">
    <name type="scientific">Pseudidiomarina atlantica</name>
    <dbReference type="NCBI Taxonomy" id="1517416"/>
    <lineage>
        <taxon>Bacteria</taxon>
        <taxon>Pseudomonadati</taxon>
        <taxon>Pseudomonadota</taxon>
        <taxon>Gammaproteobacteria</taxon>
        <taxon>Alteromonadales</taxon>
        <taxon>Idiomarinaceae</taxon>
        <taxon>Pseudidiomarina</taxon>
    </lineage>
</organism>
<comment type="caution">
    <text evidence="3">The sequence shown here is derived from an EMBL/GenBank/DDBJ whole genome shotgun (WGS) entry which is preliminary data.</text>
</comment>
<accession>A0A094IM08</accession>
<keyword evidence="2" id="KW-1133">Transmembrane helix</keyword>
<dbReference type="Proteomes" id="UP000053718">
    <property type="component" value="Unassembled WGS sequence"/>
</dbReference>
<keyword evidence="2" id="KW-0812">Transmembrane</keyword>
<name>A0A094IM08_9GAMM</name>
<dbReference type="STRING" id="1517416.IDAT_10240"/>